<keyword evidence="2" id="KW-1185">Reference proteome</keyword>
<reference evidence="1" key="1">
    <citation type="submission" date="2022-06" db="EMBL/GenBank/DDBJ databases">
        <title>Complete genome sequences of two strains of the flax pathogen Septoria linicola.</title>
        <authorList>
            <person name="Lapalu N."/>
            <person name="Simon A."/>
            <person name="Demenou B."/>
            <person name="Paumier D."/>
            <person name="Guillot M.-P."/>
            <person name="Gout L."/>
            <person name="Valade R."/>
        </authorList>
    </citation>
    <scope>NUCLEOTIDE SEQUENCE</scope>
    <source>
        <strain evidence="1">SE15195</strain>
    </source>
</reference>
<protein>
    <submittedName>
        <fullName evidence="1">Uncharacterized protein</fullName>
    </submittedName>
</protein>
<proteinExistence type="predicted"/>
<dbReference type="EMBL" id="CP099420">
    <property type="protein sequence ID" value="USW50600.1"/>
    <property type="molecule type" value="Genomic_DNA"/>
</dbReference>
<dbReference type="Proteomes" id="UP001056384">
    <property type="component" value="Chromosome 3"/>
</dbReference>
<name>A0A9Q9AKB1_9PEZI</name>
<evidence type="ECO:0000313" key="1">
    <source>
        <dbReference type="EMBL" id="USW50600.1"/>
    </source>
</evidence>
<dbReference type="AlphaFoldDB" id="A0A9Q9AKB1"/>
<gene>
    <name evidence="1" type="ORF">Slin15195_G039190</name>
</gene>
<evidence type="ECO:0000313" key="2">
    <source>
        <dbReference type="Proteomes" id="UP001056384"/>
    </source>
</evidence>
<organism evidence="1 2">
    <name type="scientific">Septoria linicola</name>
    <dbReference type="NCBI Taxonomy" id="215465"/>
    <lineage>
        <taxon>Eukaryota</taxon>
        <taxon>Fungi</taxon>
        <taxon>Dikarya</taxon>
        <taxon>Ascomycota</taxon>
        <taxon>Pezizomycotina</taxon>
        <taxon>Dothideomycetes</taxon>
        <taxon>Dothideomycetidae</taxon>
        <taxon>Mycosphaerellales</taxon>
        <taxon>Mycosphaerellaceae</taxon>
        <taxon>Septoria</taxon>
    </lineage>
</organism>
<accession>A0A9Q9AKB1</accession>
<sequence>MDILEANFPQLLPQRHAVQRTRGADSSSIVGQRGVADDEASATVRVVRCDEIFLGSLMAHLHLAQLLICQAFDIKKVATHHRSNERTTNPFEYDDRVQLNEAITILSQIAPEIERLSSHPELFENESRKVEFLREAGRLALLCDEYLNIIKEEKNLKLSIEDELEAAALQRPLDLESRNRLAPWESFTGSLNVEKVPELPSFQRLQEEVPDMQLHKAHMLPPSAFLIAQHHKMKQDWCFSTVVDPPADVLALQHSTRQLVRDVLRKSDGSAVVKSLIAMAPAPDQLQGLAWGKQEQVAEMSRLMALLDDDVISVGVPPPGTFLGTFLSAEGMQLLRDHNEAARKGLEDCT</sequence>
<dbReference type="OrthoDB" id="3634987at2759"/>